<keyword evidence="2" id="KW-1185">Reference proteome</keyword>
<gene>
    <name evidence="1" type="ORF">L6164_016221</name>
</gene>
<reference evidence="1 2" key="1">
    <citation type="journal article" date="2022" name="DNA Res.">
        <title>Chromosomal-level genome assembly of the orchid tree Bauhinia variegata (Leguminosae; Cercidoideae) supports the allotetraploid origin hypothesis of Bauhinia.</title>
        <authorList>
            <person name="Zhong Y."/>
            <person name="Chen Y."/>
            <person name="Zheng D."/>
            <person name="Pang J."/>
            <person name="Liu Y."/>
            <person name="Luo S."/>
            <person name="Meng S."/>
            <person name="Qian L."/>
            <person name="Wei D."/>
            <person name="Dai S."/>
            <person name="Zhou R."/>
        </authorList>
    </citation>
    <scope>NUCLEOTIDE SEQUENCE [LARGE SCALE GENOMIC DNA]</scope>
    <source>
        <strain evidence="1">BV-YZ2020</strain>
    </source>
</reference>
<proteinExistence type="predicted"/>
<name>A0ACB9NNL8_BAUVA</name>
<comment type="caution">
    <text evidence="1">The sequence shown here is derived from an EMBL/GenBank/DDBJ whole genome shotgun (WGS) entry which is preliminary data.</text>
</comment>
<evidence type="ECO:0000313" key="1">
    <source>
        <dbReference type="EMBL" id="KAI4337852.1"/>
    </source>
</evidence>
<dbReference type="EMBL" id="CM039431">
    <property type="protein sequence ID" value="KAI4337852.1"/>
    <property type="molecule type" value="Genomic_DNA"/>
</dbReference>
<dbReference type="Proteomes" id="UP000828941">
    <property type="component" value="Chromosome 6"/>
</dbReference>
<organism evidence="1 2">
    <name type="scientific">Bauhinia variegata</name>
    <name type="common">Purple orchid tree</name>
    <name type="synonym">Phanera variegata</name>
    <dbReference type="NCBI Taxonomy" id="167791"/>
    <lineage>
        <taxon>Eukaryota</taxon>
        <taxon>Viridiplantae</taxon>
        <taxon>Streptophyta</taxon>
        <taxon>Embryophyta</taxon>
        <taxon>Tracheophyta</taxon>
        <taxon>Spermatophyta</taxon>
        <taxon>Magnoliopsida</taxon>
        <taxon>eudicotyledons</taxon>
        <taxon>Gunneridae</taxon>
        <taxon>Pentapetalae</taxon>
        <taxon>rosids</taxon>
        <taxon>fabids</taxon>
        <taxon>Fabales</taxon>
        <taxon>Fabaceae</taxon>
        <taxon>Cercidoideae</taxon>
        <taxon>Cercideae</taxon>
        <taxon>Bauhiniinae</taxon>
        <taxon>Bauhinia</taxon>
    </lineage>
</organism>
<evidence type="ECO:0000313" key="2">
    <source>
        <dbReference type="Proteomes" id="UP000828941"/>
    </source>
</evidence>
<protein>
    <submittedName>
        <fullName evidence="1">Uncharacterized protein</fullName>
    </submittedName>
</protein>
<sequence>MLRRIEIPLLRADISRVLRFHIELHPPYYSFELFDPPPSGLELCLLADAAGLSLRDCSFFPFCCLLPKISLLLWKLSSSPGGSSIATEEFLQLSENRLSSSVLQEFFEHFNHLDFRSDNFGFLLSILGAGCWFPDYSEVLVLPRLALINLLFFNCKTCIG</sequence>
<accession>A0ACB9NNL8</accession>